<evidence type="ECO:0000313" key="1">
    <source>
        <dbReference type="EMBL" id="MBE1610926.1"/>
    </source>
</evidence>
<organism evidence="1 2">
    <name type="scientific">Actinopolymorpha pittospori</name>
    <dbReference type="NCBI Taxonomy" id="648752"/>
    <lineage>
        <taxon>Bacteria</taxon>
        <taxon>Bacillati</taxon>
        <taxon>Actinomycetota</taxon>
        <taxon>Actinomycetes</taxon>
        <taxon>Propionibacteriales</taxon>
        <taxon>Actinopolymorphaceae</taxon>
        <taxon>Actinopolymorpha</taxon>
    </lineage>
</organism>
<reference evidence="1" key="1">
    <citation type="submission" date="2020-10" db="EMBL/GenBank/DDBJ databases">
        <title>Sequencing the genomes of 1000 actinobacteria strains.</title>
        <authorList>
            <person name="Klenk H.-P."/>
        </authorList>
    </citation>
    <scope>NUCLEOTIDE SEQUENCE</scope>
    <source>
        <strain evidence="1">DSM 45354</strain>
    </source>
</reference>
<protein>
    <submittedName>
        <fullName evidence="1">Uncharacterized protein</fullName>
    </submittedName>
</protein>
<sequence length="79" mass="8566">MTVHFTLPTPCAPGLRRAEVTERRDAVVVTLRRMPSGTQKGGICAQVINRRTVDVQLDAPIGDRPVVDGSSGREVKLGR</sequence>
<proteinExistence type="predicted"/>
<dbReference type="AlphaFoldDB" id="A0A927N1J2"/>
<dbReference type="RefSeq" id="WP_192754219.1">
    <property type="nucleotide sequence ID" value="NZ_BAABJL010000225.1"/>
</dbReference>
<comment type="caution">
    <text evidence="1">The sequence shown here is derived from an EMBL/GenBank/DDBJ whole genome shotgun (WGS) entry which is preliminary data.</text>
</comment>
<evidence type="ECO:0000313" key="2">
    <source>
        <dbReference type="Proteomes" id="UP000638648"/>
    </source>
</evidence>
<keyword evidence="2" id="KW-1185">Reference proteome</keyword>
<dbReference type="EMBL" id="JADBEM010000001">
    <property type="protein sequence ID" value="MBE1610926.1"/>
    <property type="molecule type" value="Genomic_DNA"/>
</dbReference>
<gene>
    <name evidence="1" type="ORF">HEB94_007774</name>
</gene>
<accession>A0A927N1J2</accession>
<name>A0A927N1J2_9ACTN</name>
<dbReference type="Proteomes" id="UP000638648">
    <property type="component" value="Unassembled WGS sequence"/>
</dbReference>